<reference evidence="1" key="1">
    <citation type="journal article" date="2012" name="Proc. Natl. Acad. Sci. U.S.A.">
        <title>Antigenic diversity is generated by distinct evolutionary mechanisms in African trypanosome species.</title>
        <authorList>
            <person name="Jackson A.P."/>
            <person name="Berry A."/>
            <person name="Aslett M."/>
            <person name="Allison H.C."/>
            <person name="Burton P."/>
            <person name="Vavrova-Anderson J."/>
            <person name="Brown R."/>
            <person name="Browne H."/>
            <person name="Corton N."/>
            <person name="Hauser H."/>
            <person name="Gamble J."/>
            <person name="Gilderthorp R."/>
            <person name="Marcello L."/>
            <person name="McQuillan J."/>
            <person name="Otto T.D."/>
            <person name="Quail M.A."/>
            <person name="Sanders M.J."/>
            <person name="van Tonder A."/>
            <person name="Ginger M.L."/>
            <person name="Field M.C."/>
            <person name="Barry J.D."/>
            <person name="Hertz-Fowler C."/>
            <person name="Berriman M."/>
        </authorList>
    </citation>
    <scope>NUCLEOTIDE SEQUENCE</scope>
    <source>
        <strain evidence="1">Y486</strain>
    </source>
</reference>
<organism evidence="1">
    <name type="scientific">Trypanosoma vivax (strain Y486)</name>
    <dbReference type="NCBI Taxonomy" id="1055687"/>
    <lineage>
        <taxon>Eukaryota</taxon>
        <taxon>Discoba</taxon>
        <taxon>Euglenozoa</taxon>
        <taxon>Kinetoplastea</taxon>
        <taxon>Metakinetoplastina</taxon>
        <taxon>Trypanosomatida</taxon>
        <taxon>Trypanosomatidae</taxon>
        <taxon>Trypanosoma</taxon>
        <taxon>Duttonella</taxon>
    </lineage>
</organism>
<protein>
    <submittedName>
        <fullName evidence="1">Uncharacterized protein</fullName>
    </submittedName>
</protein>
<evidence type="ECO:0000313" key="1">
    <source>
        <dbReference type="EMBL" id="CCC50443.1"/>
    </source>
</evidence>
<dbReference type="VEuPathDB" id="TriTrypDB:TvY486_0902650"/>
<accession>G0U2E0</accession>
<dbReference type="EMBL" id="HE573025">
    <property type="protein sequence ID" value="CCC50443.1"/>
    <property type="molecule type" value="Genomic_DNA"/>
</dbReference>
<gene>
    <name evidence="1" type="ORF">TVY486_0902650</name>
</gene>
<proteinExistence type="predicted"/>
<name>G0U2E0_TRYVY</name>
<dbReference type="AlphaFoldDB" id="G0U2E0"/>
<sequence>MGRMRAFFESPSTNPFLRCRGSDPQVVGRTIEDTADHNERLLFFVRAVQDIFVEMRCVQRPYLGSVCSKRLQDRAERDFPSEYALFVNRMYHRSWDRFLEAQAGITCYIHEGGDEGSSSRWLMARGSLRCRFPDDDPVSIRDADERLGSLVRDYYLAALEDTCRTILMEVFIAIAQTPLAEAANERQKRARPYTLGGLSLWETVVAQLWLRARPGGAVRLRDLERPLQQLGFHVRLRCRWTDLVGNNLLVRWIGGCVLRVFLNEVGPEMHPVPGGGDWRTAGDLTVQASEATGELVVALTNTIMWGRRPQCVPKFCRAEDRAT</sequence>